<feature type="transmembrane region" description="Helical" evidence="1">
    <location>
        <begin position="62"/>
        <end position="79"/>
    </location>
</feature>
<keyword evidence="1" id="KW-0472">Membrane</keyword>
<reference evidence="2" key="1">
    <citation type="submission" date="2023-10" db="EMBL/GenBank/DDBJ databases">
        <authorList>
            <person name="Chen Y."/>
            <person name="Shah S."/>
            <person name="Dougan E. K."/>
            <person name="Thang M."/>
            <person name="Chan C."/>
        </authorList>
    </citation>
    <scope>NUCLEOTIDE SEQUENCE [LARGE SCALE GENOMIC DNA]</scope>
</reference>
<dbReference type="EMBL" id="CAUYUJ010001137">
    <property type="protein sequence ID" value="CAK0794409.1"/>
    <property type="molecule type" value="Genomic_DNA"/>
</dbReference>
<evidence type="ECO:0008006" key="4">
    <source>
        <dbReference type="Google" id="ProtNLM"/>
    </source>
</evidence>
<dbReference type="Proteomes" id="UP001189429">
    <property type="component" value="Unassembled WGS sequence"/>
</dbReference>
<feature type="non-terminal residue" evidence="2">
    <location>
        <position position="147"/>
    </location>
</feature>
<evidence type="ECO:0000256" key="1">
    <source>
        <dbReference type="SAM" id="Phobius"/>
    </source>
</evidence>
<keyword evidence="1" id="KW-0812">Transmembrane</keyword>
<proteinExistence type="predicted"/>
<organism evidence="2 3">
    <name type="scientific">Prorocentrum cordatum</name>
    <dbReference type="NCBI Taxonomy" id="2364126"/>
    <lineage>
        <taxon>Eukaryota</taxon>
        <taxon>Sar</taxon>
        <taxon>Alveolata</taxon>
        <taxon>Dinophyceae</taxon>
        <taxon>Prorocentrales</taxon>
        <taxon>Prorocentraceae</taxon>
        <taxon>Prorocentrum</taxon>
    </lineage>
</organism>
<comment type="caution">
    <text evidence="2">The sequence shown here is derived from an EMBL/GenBank/DDBJ whole genome shotgun (WGS) entry which is preliminary data.</text>
</comment>
<evidence type="ECO:0000313" key="3">
    <source>
        <dbReference type="Proteomes" id="UP001189429"/>
    </source>
</evidence>
<name>A0ABN9PV53_9DINO</name>
<keyword evidence="1" id="KW-1133">Transmembrane helix</keyword>
<feature type="transmembrane region" description="Helical" evidence="1">
    <location>
        <begin position="85"/>
        <end position="106"/>
    </location>
</feature>
<protein>
    <recommendedName>
        <fullName evidence="4">Reticulon-like protein</fullName>
    </recommendedName>
</protein>
<keyword evidence="3" id="KW-1185">Reference proteome</keyword>
<evidence type="ECO:0000313" key="2">
    <source>
        <dbReference type="EMBL" id="CAK0794409.1"/>
    </source>
</evidence>
<sequence>MPRCRSGPSLYRSTPRPPPEPVALAVAPRSLGREAGRALPAAMADAALIESDLLLWKSPAKTGAVLLALNLLFLGLALLDDFSPVPLACQLAVLAILVGGMVRFVLPQVGAGEFELMPQEAAERMAQAIVLCANASALKARDVFTWA</sequence>
<accession>A0ABN9PV53</accession>
<gene>
    <name evidence="2" type="ORF">PCOR1329_LOCUS4412</name>
</gene>